<dbReference type="Proteomes" id="UP000238937">
    <property type="component" value="Unassembled WGS sequence"/>
</dbReference>
<dbReference type="RefSeq" id="WP_106307058.1">
    <property type="nucleotide sequence ID" value="NZ_PVWO01000220.1"/>
</dbReference>
<keyword evidence="3" id="KW-1185">Reference proteome</keyword>
<dbReference type="EMBL" id="PVWO01000220">
    <property type="protein sequence ID" value="PSB54973.1"/>
    <property type="molecule type" value="Genomic_DNA"/>
</dbReference>
<reference evidence="2 3" key="1">
    <citation type="submission" date="2018-03" db="EMBL/GenBank/DDBJ databases">
        <title>The ancient ancestry and fast evolution of plastids.</title>
        <authorList>
            <person name="Moore K.R."/>
            <person name="Magnabosco C."/>
            <person name="Momper L."/>
            <person name="Gold D.A."/>
            <person name="Bosak T."/>
            <person name="Fournier G.P."/>
        </authorList>
    </citation>
    <scope>NUCLEOTIDE SEQUENCE [LARGE SCALE GENOMIC DNA]</scope>
    <source>
        <strain evidence="2 3">CCALA 037</strain>
    </source>
</reference>
<comment type="caution">
    <text evidence="2">The sequence shown here is derived from an EMBL/GenBank/DDBJ whole genome shotgun (WGS) entry which is preliminary data.</text>
</comment>
<name>A0A2T1GC71_9CYAN</name>
<dbReference type="AlphaFoldDB" id="A0A2T1GC71"/>
<gene>
    <name evidence="2" type="ORF">C7B77_16535</name>
</gene>
<evidence type="ECO:0008006" key="4">
    <source>
        <dbReference type="Google" id="ProtNLM"/>
    </source>
</evidence>
<keyword evidence="1" id="KW-0732">Signal</keyword>
<feature type="signal peptide" evidence="1">
    <location>
        <begin position="1"/>
        <end position="25"/>
    </location>
</feature>
<evidence type="ECO:0000313" key="2">
    <source>
        <dbReference type="EMBL" id="PSB54973.1"/>
    </source>
</evidence>
<evidence type="ECO:0000313" key="3">
    <source>
        <dbReference type="Proteomes" id="UP000238937"/>
    </source>
</evidence>
<proteinExistence type="predicted"/>
<organism evidence="2 3">
    <name type="scientific">Chamaesiphon polymorphus CCALA 037</name>
    <dbReference type="NCBI Taxonomy" id="2107692"/>
    <lineage>
        <taxon>Bacteria</taxon>
        <taxon>Bacillati</taxon>
        <taxon>Cyanobacteriota</taxon>
        <taxon>Cyanophyceae</taxon>
        <taxon>Gomontiellales</taxon>
        <taxon>Chamaesiphonaceae</taxon>
        <taxon>Chamaesiphon</taxon>
    </lineage>
</organism>
<feature type="chain" id="PRO_5015407892" description="SH3 domain-containing protein" evidence="1">
    <location>
        <begin position="26"/>
        <end position="112"/>
    </location>
</feature>
<evidence type="ECO:0000256" key="1">
    <source>
        <dbReference type="SAM" id="SignalP"/>
    </source>
</evidence>
<accession>A0A2T1GC71</accession>
<sequence length="112" mass="12367">MKRIATVGLVATLLAMSVNIGTAQASCYSYNGSRQERIKLQDKQTGYIRVWATKDLKGRMVGRLKHGEVITTLKYVDNSVCGGAIYIKFRNSKGQTAYGWVFSDVLVGSIED</sequence>
<protein>
    <recommendedName>
        <fullName evidence="4">SH3 domain-containing protein</fullName>
    </recommendedName>
</protein>